<dbReference type="HOGENOM" id="CLU_033726_0_0_1"/>
<sequence>MEISRDHDSMPSPLPLQAMSQQRYVQSQDDDWTGVTSTSERRRLQNRLNQRAYRKYKPFGPVRRQGTITVYQELLGVVGQDENKTKGNEDTAAAPRDAVSLTLQEEGYKMLTAPQRRDNVIRFAREAYERYALGAPRPSQLGMLVKLNVLNALARNARLIGLPNDRVCDDDAISPFSLSGPLPLPLPDQTLYPEALKPTAVQYSVLHHPWIDLLPFPVMRERAIRAVSSGVLDEDEIVLDLIEVWPKDAVHTPFLIVWGDSSNPGDWEATLPFLEKYGWLVWGCTELFESTNKWRSKRGEKLLGL</sequence>
<dbReference type="GeneID" id="19274219"/>
<dbReference type="AlphaFoldDB" id="W3WZP4"/>
<gene>
    <name evidence="2" type="ORF">PFICI_09206</name>
</gene>
<evidence type="ECO:0000313" key="2">
    <source>
        <dbReference type="EMBL" id="ETS79353.1"/>
    </source>
</evidence>
<dbReference type="InParanoid" id="W3WZP4"/>
<dbReference type="EMBL" id="KI912114">
    <property type="protein sequence ID" value="ETS79353.1"/>
    <property type="molecule type" value="Genomic_DNA"/>
</dbReference>
<keyword evidence="3" id="KW-1185">Reference proteome</keyword>
<protein>
    <recommendedName>
        <fullName evidence="4">BZIP domain-containing protein</fullName>
    </recommendedName>
</protein>
<dbReference type="KEGG" id="pfy:PFICI_09206"/>
<dbReference type="PANTHER" id="PTHR38116">
    <property type="entry name" value="CHROMOSOME 7, WHOLE GENOME SHOTGUN SEQUENCE"/>
    <property type="match status" value="1"/>
</dbReference>
<dbReference type="Pfam" id="PF11905">
    <property type="entry name" value="DUF3425"/>
    <property type="match status" value="1"/>
</dbReference>
<evidence type="ECO:0000313" key="3">
    <source>
        <dbReference type="Proteomes" id="UP000030651"/>
    </source>
</evidence>
<dbReference type="eggNOG" id="ENOG502S6JE">
    <property type="taxonomic scope" value="Eukaryota"/>
</dbReference>
<reference evidence="3" key="1">
    <citation type="journal article" date="2015" name="BMC Genomics">
        <title>Genomic and transcriptomic analysis of the endophytic fungus Pestalotiopsis fici reveals its lifestyle and high potential for synthesis of natural products.</title>
        <authorList>
            <person name="Wang X."/>
            <person name="Zhang X."/>
            <person name="Liu L."/>
            <person name="Xiang M."/>
            <person name="Wang W."/>
            <person name="Sun X."/>
            <person name="Che Y."/>
            <person name="Guo L."/>
            <person name="Liu G."/>
            <person name="Guo L."/>
            <person name="Wang C."/>
            <person name="Yin W.B."/>
            <person name="Stadler M."/>
            <person name="Zhang X."/>
            <person name="Liu X."/>
        </authorList>
    </citation>
    <scope>NUCLEOTIDE SEQUENCE [LARGE SCALE GENOMIC DNA]</scope>
    <source>
        <strain evidence="3">W106-1 / CGMCC3.15140</strain>
    </source>
</reference>
<proteinExistence type="predicted"/>
<dbReference type="PANTHER" id="PTHR38116:SF1">
    <property type="entry name" value="BZIP DOMAIN-CONTAINING PROTEIN"/>
    <property type="match status" value="1"/>
</dbReference>
<name>W3WZP4_PESFW</name>
<evidence type="ECO:0008006" key="4">
    <source>
        <dbReference type="Google" id="ProtNLM"/>
    </source>
</evidence>
<evidence type="ECO:0000256" key="1">
    <source>
        <dbReference type="SAM" id="MobiDB-lite"/>
    </source>
</evidence>
<dbReference type="OMA" id="DIFPFPQ"/>
<dbReference type="RefSeq" id="XP_007835978.1">
    <property type="nucleotide sequence ID" value="XM_007837787.1"/>
</dbReference>
<dbReference type="InterPro" id="IPR021833">
    <property type="entry name" value="DUF3425"/>
</dbReference>
<dbReference type="Proteomes" id="UP000030651">
    <property type="component" value="Unassembled WGS sequence"/>
</dbReference>
<accession>W3WZP4</accession>
<feature type="compositionally biased region" description="Polar residues" evidence="1">
    <location>
        <begin position="18"/>
        <end position="27"/>
    </location>
</feature>
<dbReference type="OrthoDB" id="2245989at2759"/>
<feature type="region of interest" description="Disordered" evidence="1">
    <location>
        <begin position="1"/>
        <end position="41"/>
    </location>
</feature>
<organism evidence="2 3">
    <name type="scientific">Pestalotiopsis fici (strain W106-1 / CGMCC3.15140)</name>
    <dbReference type="NCBI Taxonomy" id="1229662"/>
    <lineage>
        <taxon>Eukaryota</taxon>
        <taxon>Fungi</taxon>
        <taxon>Dikarya</taxon>
        <taxon>Ascomycota</taxon>
        <taxon>Pezizomycotina</taxon>
        <taxon>Sordariomycetes</taxon>
        <taxon>Xylariomycetidae</taxon>
        <taxon>Amphisphaeriales</taxon>
        <taxon>Sporocadaceae</taxon>
        <taxon>Pestalotiopsis</taxon>
    </lineage>
</organism>